<dbReference type="PANTHER" id="PTHR24326">
    <property type="entry name" value="HOMEOBOX-LEUCINE ZIPPER PROTEIN"/>
    <property type="match status" value="1"/>
</dbReference>
<evidence type="ECO:0000256" key="5">
    <source>
        <dbReference type="ARBA" id="ARBA00023163"/>
    </source>
</evidence>
<evidence type="ECO:0000256" key="4">
    <source>
        <dbReference type="ARBA" id="ARBA00023155"/>
    </source>
</evidence>
<feature type="region of interest" description="Disordered" evidence="11">
    <location>
        <begin position="217"/>
        <end position="311"/>
    </location>
</feature>
<dbReference type="PANTHER" id="PTHR24326:SF176">
    <property type="entry name" value="HOMEOBOX-LEUCINE ZIPPER PROTEIN ATHB-13"/>
    <property type="match status" value="1"/>
</dbReference>
<reference evidence="13 14" key="1">
    <citation type="journal article" date="2023" name="Hortic Res">
        <title>Pangenome of water caltrop reveals structural variations and asymmetric subgenome divergence after allopolyploidization.</title>
        <authorList>
            <person name="Zhang X."/>
            <person name="Chen Y."/>
            <person name="Wang L."/>
            <person name="Yuan Y."/>
            <person name="Fang M."/>
            <person name="Shi L."/>
            <person name="Lu R."/>
            <person name="Comes H.P."/>
            <person name="Ma Y."/>
            <person name="Chen Y."/>
            <person name="Huang G."/>
            <person name="Zhou Y."/>
            <person name="Zheng Z."/>
            <person name="Qiu Y."/>
        </authorList>
    </citation>
    <scope>NUCLEOTIDE SEQUENCE [LARGE SCALE GENOMIC DNA]</scope>
    <source>
        <strain evidence="13">F231</strain>
    </source>
</reference>
<dbReference type="Proteomes" id="UP001346149">
    <property type="component" value="Unassembled WGS sequence"/>
</dbReference>
<dbReference type="InterPro" id="IPR045224">
    <property type="entry name" value="HDZip_class_I_plant"/>
</dbReference>
<evidence type="ECO:0000313" key="14">
    <source>
        <dbReference type="Proteomes" id="UP001346149"/>
    </source>
</evidence>
<comment type="subcellular location">
    <subcellularLocation>
        <location evidence="1 8 9">Nucleus</location>
    </subcellularLocation>
</comment>
<dbReference type="InterPro" id="IPR000047">
    <property type="entry name" value="HTH_motif"/>
</dbReference>
<keyword evidence="2 10" id="KW-0805">Transcription regulation</keyword>
<keyword evidence="6 8" id="KW-0539">Nucleus</keyword>
<gene>
    <name evidence="13" type="ORF">SAY86_020227</name>
</gene>
<evidence type="ECO:0000256" key="11">
    <source>
        <dbReference type="SAM" id="MobiDB-lite"/>
    </source>
</evidence>
<dbReference type="GO" id="GO:0045893">
    <property type="term" value="P:positive regulation of DNA-templated transcription"/>
    <property type="evidence" value="ECO:0007669"/>
    <property type="project" value="TreeGrafter"/>
</dbReference>
<dbReference type="PROSITE" id="PS00027">
    <property type="entry name" value="HOMEOBOX_1"/>
    <property type="match status" value="1"/>
</dbReference>
<keyword evidence="5 10" id="KW-0804">Transcription</keyword>
<feature type="DNA-binding region" description="Homeobox" evidence="8">
    <location>
        <begin position="124"/>
        <end position="183"/>
    </location>
</feature>
<evidence type="ECO:0000313" key="13">
    <source>
        <dbReference type="EMBL" id="KAK4788908.1"/>
    </source>
</evidence>
<dbReference type="InterPro" id="IPR017970">
    <property type="entry name" value="Homeobox_CS"/>
</dbReference>
<dbReference type="InterPro" id="IPR009057">
    <property type="entry name" value="Homeodomain-like_sf"/>
</dbReference>
<feature type="region of interest" description="Disordered" evidence="11">
    <location>
        <begin position="99"/>
        <end position="131"/>
    </location>
</feature>
<comment type="similarity">
    <text evidence="7 10">Belongs to the HD-ZIP homeobox family. Class I subfamily.</text>
</comment>
<dbReference type="InterPro" id="IPR003106">
    <property type="entry name" value="Leu_zip_homeo"/>
</dbReference>
<keyword evidence="4 8" id="KW-0371">Homeobox</keyword>
<evidence type="ECO:0000256" key="1">
    <source>
        <dbReference type="ARBA" id="ARBA00004123"/>
    </source>
</evidence>
<dbReference type="CDD" id="cd00086">
    <property type="entry name" value="homeodomain"/>
    <property type="match status" value="1"/>
</dbReference>
<sequence>MSCNSEMAFFPANFMLQTPSHEEADVHHHHHPAPSFSQIFSSNCTPQDYQGNLSLSLSLISVMRADHLQFPRSHVTKLSLLVGMAPFLGKRSMSFSGVEVGPSDEAANGDGAEDGMSDDDGSQAGEKKRRLNTDQVRTLERNFELGSKLEPERKMQLARALGLQPRQIAIWFQNRRARWKTKQLEKDYDLLKRQFDAIKSDNEALQAQNQKLQAQIQALKGSREPAVSINLNKDTEGSSSNRSENSSEFKLDISTRPPPPPPVAGDGSPLAQPPPPHPHSIISRQLFPTPASLRGSTGGGGGGGGGGGIAHQLLHGSLSSARPDLHLAAKEETLTSMFCGMDDQFGLWPWIDQQHFN</sequence>
<dbReference type="SUPFAM" id="SSF46689">
    <property type="entry name" value="Homeodomain-like"/>
    <property type="match status" value="1"/>
</dbReference>
<organism evidence="13 14">
    <name type="scientific">Trapa natans</name>
    <name type="common">Water chestnut</name>
    <dbReference type="NCBI Taxonomy" id="22666"/>
    <lineage>
        <taxon>Eukaryota</taxon>
        <taxon>Viridiplantae</taxon>
        <taxon>Streptophyta</taxon>
        <taxon>Embryophyta</taxon>
        <taxon>Tracheophyta</taxon>
        <taxon>Spermatophyta</taxon>
        <taxon>Magnoliopsida</taxon>
        <taxon>eudicotyledons</taxon>
        <taxon>Gunneridae</taxon>
        <taxon>Pentapetalae</taxon>
        <taxon>rosids</taxon>
        <taxon>malvids</taxon>
        <taxon>Myrtales</taxon>
        <taxon>Lythraceae</taxon>
        <taxon>Trapa</taxon>
    </lineage>
</organism>
<dbReference type="PROSITE" id="PS50071">
    <property type="entry name" value="HOMEOBOX_2"/>
    <property type="match status" value="1"/>
</dbReference>
<dbReference type="InterPro" id="IPR001356">
    <property type="entry name" value="HD"/>
</dbReference>
<dbReference type="EMBL" id="JAXQNO010000011">
    <property type="protein sequence ID" value="KAK4788908.1"/>
    <property type="molecule type" value="Genomic_DNA"/>
</dbReference>
<comment type="caution">
    <text evidence="13">The sequence shown here is derived from an EMBL/GenBank/DDBJ whole genome shotgun (WGS) entry which is preliminary data.</text>
</comment>
<name>A0AAN7LIP8_TRANT</name>
<dbReference type="FunFam" id="1.10.10.60:FF:000200">
    <property type="entry name" value="Homeobox-leucine zipper protein ATHB-13"/>
    <property type="match status" value="1"/>
</dbReference>
<keyword evidence="3 8" id="KW-0238">DNA-binding</keyword>
<evidence type="ECO:0000256" key="8">
    <source>
        <dbReference type="PROSITE-ProRule" id="PRU00108"/>
    </source>
</evidence>
<proteinExistence type="inferred from homology"/>
<dbReference type="Pfam" id="PF02183">
    <property type="entry name" value="HALZ"/>
    <property type="match status" value="1"/>
</dbReference>
<keyword evidence="14" id="KW-1185">Reference proteome</keyword>
<dbReference type="Gene3D" id="1.10.10.60">
    <property type="entry name" value="Homeodomain-like"/>
    <property type="match status" value="1"/>
</dbReference>
<evidence type="ECO:0000259" key="12">
    <source>
        <dbReference type="PROSITE" id="PS50071"/>
    </source>
</evidence>
<comment type="function">
    <text evidence="10">Transcription factor.</text>
</comment>
<feature type="compositionally biased region" description="Gly residues" evidence="11">
    <location>
        <begin position="296"/>
        <end position="309"/>
    </location>
</feature>
<dbReference type="Pfam" id="PF00046">
    <property type="entry name" value="Homeodomain"/>
    <property type="match status" value="1"/>
</dbReference>
<dbReference type="SMART" id="SM00389">
    <property type="entry name" value="HOX"/>
    <property type="match status" value="1"/>
</dbReference>
<dbReference type="PRINTS" id="PR00031">
    <property type="entry name" value="HTHREPRESSR"/>
</dbReference>
<feature type="compositionally biased region" description="Acidic residues" evidence="11">
    <location>
        <begin position="111"/>
        <end position="121"/>
    </location>
</feature>
<evidence type="ECO:0000256" key="10">
    <source>
        <dbReference type="RuleBase" id="RU369038"/>
    </source>
</evidence>
<evidence type="ECO:0000256" key="3">
    <source>
        <dbReference type="ARBA" id="ARBA00023125"/>
    </source>
</evidence>
<dbReference type="GO" id="GO:0043565">
    <property type="term" value="F:sequence-specific DNA binding"/>
    <property type="evidence" value="ECO:0007669"/>
    <property type="project" value="InterPro"/>
</dbReference>
<evidence type="ECO:0000256" key="2">
    <source>
        <dbReference type="ARBA" id="ARBA00023015"/>
    </source>
</evidence>
<protein>
    <recommendedName>
        <fullName evidence="10">Homeobox-leucine zipper protein</fullName>
    </recommendedName>
    <alternativeName>
        <fullName evidence="10">HD-ZIP protein</fullName>
    </alternativeName>
    <alternativeName>
        <fullName evidence="10">Homeodomain transcription factor</fullName>
    </alternativeName>
</protein>
<dbReference type="GO" id="GO:0005634">
    <property type="term" value="C:nucleus"/>
    <property type="evidence" value="ECO:0007669"/>
    <property type="project" value="UniProtKB-SubCell"/>
</dbReference>
<evidence type="ECO:0000256" key="7">
    <source>
        <dbReference type="ARBA" id="ARBA00025748"/>
    </source>
</evidence>
<accession>A0AAN7LIP8</accession>
<dbReference type="GO" id="GO:0000981">
    <property type="term" value="F:DNA-binding transcription factor activity, RNA polymerase II-specific"/>
    <property type="evidence" value="ECO:0007669"/>
    <property type="project" value="UniProtKB-UniRule"/>
</dbReference>
<feature type="domain" description="Homeobox" evidence="12">
    <location>
        <begin position="122"/>
        <end position="182"/>
    </location>
</feature>
<evidence type="ECO:0000256" key="6">
    <source>
        <dbReference type="ARBA" id="ARBA00023242"/>
    </source>
</evidence>
<dbReference type="AlphaFoldDB" id="A0AAN7LIP8"/>
<evidence type="ECO:0000256" key="9">
    <source>
        <dbReference type="RuleBase" id="RU000682"/>
    </source>
</evidence>